<dbReference type="Proteomes" id="UP000824247">
    <property type="component" value="Unassembled WGS sequence"/>
</dbReference>
<proteinExistence type="predicted"/>
<reference evidence="1" key="1">
    <citation type="journal article" date="2021" name="PeerJ">
        <title>Extensive microbial diversity within the chicken gut microbiome revealed by metagenomics and culture.</title>
        <authorList>
            <person name="Gilroy R."/>
            <person name="Ravi A."/>
            <person name="Getino M."/>
            <person name="Pursley I."/>
            <person name="Horton D.L."/>
            <person name="Alikhan N.F."/>
            <person name="Baker D."/>
            <person name="Gharbi K."/>
            <person name="Hall N."/>
            <person name="Watson M."/>
            <person name="Adriaenssens E.M."/>
            <person name="Foster-Nyarko E."/>
            <person name="Jarju S."/>
            <person name="Secka A."/>
            <person name="Antonio M."/>
            <person name="Oren A."/>
            <person name="Chaudhuri R.R."/>
            <person name="La Ragione R."/>
            <person name="Hildebrand F."/>
            <person name="Pallen M.J."/>
        </authorList>
    </citation>
    <scope>NUCLEOTIDE SEQUENCE</scope>
    <source>
        <strain evidence="1">A5-1222</strain>
    </source>
</reference>
<gene>
    <name evidence="1" type="ORF">H9897_01855</name>
</gene>
<name>A0A9E2KVD5_9BACT</name>
<organism evidence="1 2">
    <name type="scientific">Candidatus Ureaplasma intestinipullorum</name>
    <dbReference type="NCBI Taxonomy" id="2838770"/>
    <lineage>
        <taxon>Bacteria</taxon>
        <taxon>Bacillati</taxon>
        <taxon>Mycoplasmatota</taxon>
        <taxon>Mycoplasmoidales</taxon>
        <taxon>Mycoplasmoidaceae</taxon>
        <taxon>Ureaplasma</taxon>
    </lineage>
</organism>
<accession>A0A9E2KVD5</accession>
<comment type="caution">
    <text evidence="1">The sequence shown here is derived from an EMBL/GenBank/DDBJ whole genome shotgun (WGS) entry which is preliminary data.</text>
</comment>
<evidence type="ECO:0000313" key="2">
    <source>
        <dbReference type="Proteomes" id="UP000824247"/>
    </source>
</evidence>
<dbReference type="EMBL" id="JAHLFM010000027">
    <property type="protein sequence ID" value="MBU3830875.1"/>
    <property type="molecule type" value="Genomic_DNA"/>
</dbReference>
<protein>
    <submittedName>
        <fullName evidence="1">Uncharacterized protein</fullName>
    </submittedName>
</protein>
<dbReference type="AlphaFoldDB" id="A0A9E2KVD5"/>
<evidence type="ECO:0000313" key="1">
    <source>
        <dbReference type="EMBL" id="MBU3830875.1"/>
    </source>
</evidence>
<sequence>MYYVNYKRDENNNKYYLRKSSTNESKISFLYYDNILKISFDLFLNGDYNLPQNIFYLYIASNIGNIDQLTLQLVDVENFNYHYKAICNINLDETSFKNKNIFLHNLKFNAYLKVNYLILQDLNINMDNFIQDANKIELENDIYFSNYYPINKLSEYYISQKYLNTYKYLDSLPTDFYNWSKTNQIDYPDIWINKYDYKNSILNVINPVYYSNLGVGLLSNHVENLKIYINYYVNNTLKKLEINNLYLNENYFDNCLYLGILTSYNFENQELVQVSEEGINGIYFPEKAHGNINIEFEHNKIKYTDEIPFSYDTNFFSTSNEILFFKIENLKETSGYWNKLGA</sequence>
<reference evidence="1" key="2">
    <citation type="submission" date="2021-04" db="EMBL/GenBank/DDBJ databases">
        <authorList>
            <person name="Gilroy R."/>
        </authorList>
    </citation>
    <scope>NUCLEOTIDE SEQUENCE</scope>
    <source>
        <strain evidence="1">A5-1222</strain>
    </source>
</reference>